<organism evidence="2 3">
    <name type="scientific">Brachionus plicatilis</name>
    <name type="common">Marine rotifer</name>
    <name type="synonym">Brachionus muelleri</name>
    <dbReference type="NCBI Taxonomy" id="10195"/>
    <lineage>
        <taxon>Eukaryota</taxon>
        <taxon>Metazoa</taxon>
        <taxon>Spiralia</taxon>
        <taxon>Gnathifera</taxon>
        <taxon>Rotifera</taxon>
        <taxon>Eurotatoria</taxon>
        <taxon>Monogononta</taxon>
        <taxon>Pseudotrocha</taxon>
        <taxon>Ploima</taxon>
        <taxon>Brachionidae</taxon>
        <taxon>Brachionus</taxon>
    </lineage>
</organism>
<sequence length="279" mass="32399">MTDLIQHWPTCPPAATLMAKTQHTWLQQLSSAMTTMQTRIRILEDENKSQAIELVSLRTEVNELNKKTTETVTTTANVTFASMIQNNGKKSEADMVSFTKMAQEFKERERIENNVIISGLEESTNDNEEEKSEEDQRKVEAILETLGVNKTKCKRIARMKARRRVETVSEEQATATRPALIIVELKDKESKQVVLTKSRDLGRTTQFKHIYINQDRTLSERALERHLRETKKQRNSQLPEEITENGVTLRYKIENGKRWFWGIRNGNVVWVLHKDDRDN</sequence>
<dbReference type="AlphaFoldDB" id="A0A3M7PF79"/>
<reference evidence="2 3" key="1">
    <citation type="journal article" date="2018" name="Sci. Rep.">
        <title>Genomic signatures of local adaptation to the degree of environmental predictability in rotifers.</title>
        <authorList>
            <person name="Franch-Gras L."/>
            <person name="Hahn C."/>
            <person name="Garcia-Roger E.M."/>
            <person name="Carmona M.J."/>
            <person name="Serra M."/>
            <person name="Gomez A."/>
        </authorList>
    </citation>
    <scope>NUCLEOTIDE SEQUENCE [LARGE SCALE GENOMIC DNA]</scope>
    <source>
        <strain evidence="2">HYR1</strain>
    </source>
</reference>
<protein>
    <submittedName>
        <fullName evidence="2">Uncharacterized protein</fullName>
    </submittedName>
</protein>
<dbReference type="PANTHER" id="PTHR37445">
    <property type="entry name" value="PROTEIN CBG24663"/>
    <property type="match status" value="1"/>
</dbReference>
<accession>A0A3M7PF79</accession>
<dbReference type="PANTHER" id="PTHR37445:SF3">
    <property type="entry name" value="ZINC FINGER PHD-TYPE DOMAIN-CONTAINING PROTEIN"/>
    <property type="match status" value="1"/>
</dbReference>
<feature type="coiled-coil region" evidence="1">
    <location>
        <begin position="26"/>
        <end position="67"/>
    </location>
</feature>
<comment type="caution">
    <text evidence="2">The sequence shown here is derived from an EMBL/GenBank/DDBJ whole genome shotgun (WGS) entry which is preliminary data.</text>
</comment>
<evidence type="ECO:0000256" key="1">
    <source>
        <dbReference type="SAM" id="Coils"/>
    </source>
</evidence>
<gene>
    <name evidence="2" type="ORF">BpHYR1_002801</name>
</gene>
<dbReference type="EMBL" id="REGN01011259">
    <property type="protein sequence ID" value="RMZ97673.1"/>
    <property type="molecule type" value="Genomic_DNA"/>
</dbReference>
<proteinExistence type="predicted"/>
<evidence type="ECO:0000313" key="2">
    <source>
        <dbReference type="EMBL" id="RMZ97673.1"/>
    </source>
</evidence>
<keyword evidence="3" id="KW-1185">Reference proteome</keyword>
<dbReference type="Proteomes" id="UP000276133">
    <property type="component" value="Unassembled WGS sequence"/>
</dbReference>
<keyword evidence="1" id="KW-0175">Coiled coil</keyword>
<evidence type="ECO:0000313" key="3">
    <source>
        <dbReference type="Proteomes" id="UP000276133"/>
    </source>
</evidence>
<name>A0A3M7PF79_BRAPC</name>